<evidence type="ECO:0000313" key="5">
    <source>
        <dbReference type="Proteomes" id="UP000320421"/>
    </source>
</evidence>
<comment type="function">
    <text evidence="3">Catalyzes the formation of 4-diphosphocytidyl-2-C-methyl-D-erythritol from CTP and 2-C-methyl-D-erythritol 4-phosphate (MEP).</text>
</comment>
<evidence type="ECO:0000256" key="3">
    <source>
        <dbReference type="HAMAP-Rule" id="MF_00108"/>
    </source>
</evidence>
<dbReference type="InterPro" id="IPR034683">
    <property type="entry name" value="IspD/TarI"/>
</dbReference>
<dbReference type="FunFam" id="3.90.550.10:FF:000003">
    <property type="entry name" value="2-C-methyl-D-erythritol 4-phosphate cytidylyltransferase"/>
    <property type="match status" value="1"/>
</dbReference>
<feature type="site" description="Positions MEP for the nucleophilic attack" evidence="3">
    <location>
        <position position="164"/>
    </location>
</feature>
<reference evidence="4 5" key="1">
    <citation type="submission" date="2019-02" db="EMBL/GenBank/DDBJ databases">
        <title>Deep-cultivation of Planctomycetes and their phenomic and genomic characterization uncovers novel biology.</title>
        <authorList>
            <person name="Wiegand S."/>
            <person name="Jogler M."/>
            <person name="Boedeker C."/>
            <person name="Pinto D."/>
            <person name="Vollmers J."/>
            <person name="Rivas-Marin E."/>
            <person name="Kohn T."/>
            <person name="Peeters S.H."/>
            <person name="Heuer A."/>
            <person name="Rast P."/>
            <person name="Oberbeckmann S."/>
            <person name="Bunk B."/>
            <person name="Jeske O."/>
            <person name="Meyerdierks A."/>
            <person name="Storesund J.E."/>
            <person name="Kallscheuer N."/>
            <person name="Luecker S."/>
            <person name="Lage O.M."/>
            <person name="Pohl T."/>
            <person name="Merkel B.J."/>
            <person name="Hornburger P."/>
            <person name="Mueller R.-W."/>
            <person name="Bruemmer F."/>
            <person name="Labrenz M."/>
            <person name="Spormann A.M."/>
            <person name="Op den Camp H."/>
            <person name="Overmann J."/>
            <person name="Amann R."/>
            <person name="Jetten M.S.M."/>
            <person name="Mascher T."/>
            <person name="Medema M.H."/>
            <person name="Devos D.P."/>
            <person name="Kaster A.-K."/>
            <person name="Ovreas L."/>
            <person name="Rohde M."/>
            <person name="Galperin M.Y."/>
            <person name="Jogler C."/>
        </authorList>
    </citation>
    <scope>NUCLEOTIDE SEQUENCE [LARGE SCALE GENOMIC DNA]</scope>
    <source>
        <strain evidence="4 5">HG66A1</strain>
    </source>
</reference>
<dbReference type="Gene3D" id="3.90.550.10">
    <property type="entry name" value="Spore Coat Polysaccharide Biosynthesis Protein SpsA, Chain A"/>
    <property type="match status" value="1"/>
</dbReference>
<dbReference type="UniPathway" id="UPA00056">
    <property type="reaction ID" value="UER00093"/>
</dbReference>
<dbReference type="EC" id="2.7.7.60" evidence="3"/>
<comment type="catalytic activity">
    <reaction evidence="3">
        <text>2-C-methyl-D-erythritol 4-phosphate + CTP + H(+) = 4-CDP-2-C-methyl-D-erythritol + diphosphate</text>
        <dbReference type="Rhea" id="RHEA:13429"/>
        <dbReference type="ChEBI" id="CHEBI:15378"/>
        <dbReference type="ChEBI" id="CHEBI:33019"/>
        <dbReference type="ChEBI" id="CHEBI:37563"/>
        <dbReference type="ChEBI" id="CHEBI:57823"/>
        <dbReference type="ChEBI" id="CHEBI:58262"/>
        <dbReference type="EC" id="2.7.7.60"/>
    </reaction>
</comment>
<dbReference type="HAMAP" id="MF_00108">
    <property type="entry name" value="IspD"/>
    <property type="match status" value="1"/>
</dbReference>
<dbReference type="NCBIfam" id="TIGR00453">
    <property type="entry name" value="ispD"/>
    <property type="match status" value="1"/>
</dbReference>
<proteinExistence type="inferred from homology"/>
<feature type="site" description="Positions MEP for the nucleophilic attack" evidence="3">
    <location>
        <position position="218"/>
    </location>
</feature>
<name>A0A517PXE5_9PLAN</name>
<dbReference type="CDD" id="cd02516">
    <property type="entry name" value="CDP-ME_synthetase"/>
    <property type="match status" value="1"/>
</dbReference>
<keyword evidence="3" id="KW-0414">Isoprene biosynthesis</keyword>
<gene>
    <name evidence="3 4" type="primary">ispD</name>
    <name evidence="4" type="ORF">HG66A1_58740</name>
</gene>
<comment type="similarity">
    <text evidence="3">Belongs to the IspD/TarI cytidylyltransferase family. IspD subfamily.</text>
</comment>
<dbReference type="InterPro" id="IPR029044">
    <property type="entry name" value="Nucleotide-diphossugar_trans"/>
</dbReference>
<sequence>MATFAVILAAAGKSSRFQSKGAKILGSGPQKKPFMDLKGRAVWVRSAEIFSNREDVKQLIISVSPDDIEWFKQKFRPNLAFMDIEIVPGGEERADSVQNALARVKADIDYVAIHDAARPLITDKWVGELFAAAEKHHAVIPAVRVSSTLKRAGKDRQIQETVDRTDLWAAQTPQVFQRQILLDAYAKRGDFQPTDEAQLVEHIGQAVTIVEGSPLNQKITTAADFKMAEALVNALPKPKGIQALHPFADEEPRGIL</sequence>
<keyword evidence="2 3" id="KW-0548">Nucleotidyltransferase</keyword>
<dbReference type="InterPro" id="IPR050088">
    <property type="entry name" value="IspD/TarI_cytidylyltransf_bact"/>
</dbReference>
<keyword evidence="1 3" id="KW-0808">Transferase</keyword>
<dbReference type="Pfam" id="PF01128">
    <property type="entry name" value="IspD"/>
    <property type="match status" value="1"/>
</dbReference>
<dbReference type="PANTHER" id="PTHR32125">
    <property type="entry name" value="2-C-METHYL-D-ERYTHRITOL 4-PHOSPHATE CYTIDYLYLTRANSFERASE, CHLOROPLASTIC"/>
    <property type="match status" value="1"/>
</dbReference>
<protein>
    <recommendedName>
        <fullName evidence="3">2-C-methyl-D-erythritol 4-phosphate cytidylyltransferase</fullName>
        <ecNumber evidence="3">2.7.7.60</ecNumber>
    </recommendedName>
    <alternativeName>
        <fullName evidence="3">4-diphosphocytidyl-2C-methyl-D-erythritol synthase</fullName>
    </alternativeName>
    <alternativeName>
        <fullName evidence="3">MEP cytidylyltransferase</fullName>
        <shortName evidence="3">MCT</shortName>
    </alternativeName>
</protein>
<dbReference type="EMBL" id="CP036266">
    <property type="protein sequence ID" value="QDT24048.1"/>
    <property type="molecule type" value="Genomic_DNA"/>
</dbReference>
<accession>A0A517PXE5</accession>
<dbReference type="GO" id="GO:0019288">
    <property type="term" value="P:isopentenyl diphosphate biosynthetic process, methylerythritol 4-phosphate pathway"/>
    <property type="evidence" value="ECO:0007669"/>
    <property type="project" value="UniProtKB-UniRule"/>
</dbReference>
<organism evidence="4 5">
    <name type="scientific">Gimesia chilikensis</name>
    <dbReference type="NCBI Taxonomy" id="2605989"/>
    <lineage>
        <taxon>Bacteria</taxon>
        <taxon>Pseudomonadati</taxon>
        <taxon>Planctomycetota</taxon>
        <taxon>Planctomycetia</taxon>
        <taxon>Planctomycetales</taxon>
        <taxon>Planctomycetaceae</taxon>
        <taxon>Gimesia</taxon>
    </lineage>
</organism>
<evidence type="ECO:0000313" key="4">
    <source>
        <dbReference type="EMBL" id="QDT24048.1"/>
    </source>
</evidence>
<dbReference type="InterPro" id="IPR001228">
    <property type="entry name" value="IspD"/>
</dbReference>
<feature type="site" description="Transition state stabilizer" evidence="3">
    <location>
        <position position="16"/>
    </location>
</feature>
<comment type="pathway">
    <text evidence="3">Isoprenoid biosynthesis; isopentenyl diphosphate biosynthesis via DXP pathway; isopentenyl diphosphate from 1-deoxy-D-xylulose 5-phosphate: step 2/6.</text>
</comment>
<dbReference type="OrthoDB" id="9806837at2"/>
<dbReference type="PANTHER" id="PTHR32125:SF4">
    <property type="entry name" value="2-C-METHYL-D-ERYTHRITOL 4-PHOSPHATE CYTIDYLYLTRANSFERASE, CHLOROPLASTIC"/>
    <property type="match status" value="1"/>
</dbReference>
<dbReference type="Proteomes" id="UP000320421">
    <property type="component" value="Chromosome"/>
</dbReference>
<dbReference type="SUPFAM" id="SSF53448">
    <property type="entry name" value="Nucleotide-diphospho-sugar transferases"/>
    <property type="match status" value="1"/>
</dbReference>
<dbReference type="AlphaFoldDB" id="A0A517PXE5"/>
<dbReference type="RefSeq" id="WP_145192374.1">
    <property type="nucleotide sequence ID" value="NZ_CP036266.1"/>
</dbReference>
<evidence type="ECO:0000256" key="1">
    <source>
        <dbReference type="ARBA" id="ARBA00022679"/>
    </source>
</evidence>
<dbReference type="GO" id="GO:0050518">
    <property type="term" value="F:2-C-methyl-D-erythritol 4-phosphate cytidylyltransferase activity"/>
    <property type="evidence" value="ECO:0007669"/>
    <property type="project" value="UniProtKB-UniRule"/>
</dbReference>
<keyword evidence="5" id="KW-1185">Reference proteome</keyword>
<feature type="site" description="Transition state stabilizer" evidence="3">
    <location>
        <position position="32"/>
    </location>
</feature>
<evidence type="ECO:0000256" key="2">
    <source>
        <dbReference type="ARBA" id="ARBA00022695"/>
    </source>
</evidence>